<keyword evidence="1" id="KW-0472">Membrane</keyword>
<feature type="transmembrane region" description="Helical" evidence="1">
    <location>
        <begin position="89"/>
        <end position="110"/>
    </location>
</feature>
<proteinExistence type="predicted"/>
<sequence length="113" mass="11761">MAGFAATAAQFVATKVGFTPWALLAYGGYAAAFAFGLAALAVTKYLDVEPRPLMETHAESPKALLLSTLIASRTAHFEANAKVVHGKAVLWWISVATLAVALLGSIIVIGESS</sequence>
<evidence type="ECO:0000256" key="1">
    <source>
        <dbReference type="SAM" id="Phobius"/>
    </source>
</evidence>
<keyword evidence="3" id="KW-1185">Reference proteome</keyword>
<dbReference type="RefSeq" id="WP_345396195.1">
    <property type="nucleotide sequence ID" value="NZ_BAABLA010000025.1"/>
</dbReference>
<evidence type="ECO:0000313" key="2">
    <source>
        <dbReference type="EMBL" id="MFC6867920.1"/>
    </source>
</evidence>
<gene>
    <name evidence="2" type="ORF">ACFQGD_12250</name>
</gene>
<feature type="transmembrane region" description="Helical" evidence="1">
    <location>
        <begin position="21"/>
        <end position="42"/>
    </location>
</feature>
<evidence type="ECO:0000313" key="3">
    <source>
        <dbReference type="Proteomes" id="UP001596337"/>
    </source>
</evidence>
<accession>A0ABW2C005</accession>
<keyword evidence="1" id="KW-0812">Transmembrane</keyword>
<comment type="caution">
    <text evidence="2">The sequence shown here is derived from an EMBL/GenBank/DDBJ whole genome shotgun (WGS) entry which is preliminary data.</text>
</comment>
<dbReference type="EMBL" id="JBHSXX010000001">
    <property type="protein sequence ID" value="MFC6867920.1"/>
    <property type="molecule type" value="Genomic_DNA"/>
</dbReference>
<protein>
    <submittedName>
        <fullName evidence="2">Uncharacterized protein</fullName>
    </submittedName>
</protein>
<keyword evidence="1" id="KW-1133">Transmembrane helix</keyword>
<reference evidence="3" key="1">
    <citation type="journal article" date="2019" name="Int. J. Syst. Evol. Microbiol.">
        <title>The Global Catalogue of Microorganisms (GCM) 10K type strain sequencing project: providing services to taxonomists for standard genome sequencing and annotation.</title>
        <authorList>
            <consortium name="The Broad Institute Genomics Platform"/>
            <consortium name="The Broad Institute Genome Sequencing Center for Infectious Disease"/>
            <person name="Wu L."/>
            <person name="Ma J."/>
        </authorList>
    </citation>
    <scope>NUCLEOTIDE SEQUENCE [LARGE SCALE GENOMIC DNA]</scope>
    <source>
        <strain evidence="3">KCTC 32255</strain>
    </source>
</reference>
<organism evidence="2 3">
    <name type="scientific">Haloechinothrix salitolerans</name>
    <dbReference type="NCBI Taxonomy" id="926830"/>
    <lineage>
        <taxon>Bacteria</taxon>
        <taxon>Bacillati</taxon>
        <taxon>Actinomycetota</taxon>
        <taxon>Actinomycetes</taxon>
        <taxon>Pseudonocardiales</taxon>
        <taxon>Pseudonocardiaceae</taxon>
        <taxon>Haloechinothrix</taxon>
    </lineage>
</organism>
<dbReference type="Proteomes" id="UP001596337">
    <property type="component" value="Unassembled WGS sequence"/>
</dbReference>
<name>A0ABW2C005_9PSEU</name>